<protein>
    <submittedName>
        <fullName evidence="1">Protein gp37</fullName>
    </submittedName>
</protein>
<evidence type="ECO:0000313" key="1">
    <source>
        <dbReference type="EMBL" id="TDN83016.1"/>
    </source>
</evidence>
<proteinExistence type="predicted"/>
<gene>
    <name evidence="1" type="ORF">EV664_105214</name>
</gene>
<dbReference type="InterPro" id="IPR011101">
    <property type="entry name" value="DUF5131"/>
</dbReference>
<evidence type="ECO:0000313" key="2">
    <source>
        <dbReference type="Proteomes" id="UP000295493"/>
    </source>
</evidence>
<organism evidence="1 2">
    <name type="scientific">Stakelama pacifica</name>
    <dbReference type="NCBI Taxonomy" id="517720"/>
    <lineage>
        <taxon>Bacteria</taxon>
        <taxon>Pseudomonadati</taxon>
        <taxon>Pseudomonadota</taxon>
        <taxon>Alphaproteobacteria</taxon>
        <taxon>Sphingomonadales</taxon>
        <taxon>Sphingomonadaceae</taxon>
        <taxon>Stakelama</taxon>
    </lineage>
</organism>
<dbReference type="EMBL" id="SNWD01000005">
    <property type="protein sequence ID" value="TDN83016.1"/>
    <property type="molecule type" value="Genomic_DNA"/>
</dbReference>
<dbReference type="Proteomes" id="UP000295493">
    <property type="component" value="Unassembled WGS sequence"/>
</dbReference>
<name>A0A4R6FN37_9SPHN</name>
<comment type="caution">
    <text evidence="1">The sequence shown here is derived from an EMBL/GenBank/DDBJ whole genome shotgun (WGS) entry which is preliminary data.</text>
</comment>
<reference evidence="1 2" key="1">
    <citation type="submission" date="2019-03" db="EMBL/GenBank/DDBJ databases">
        <title>Genomic Encyclopedia of Type Strains, Phase IV (KMG-IV): sequencing the most valuable type-strain genomes for metagenomic binning, comparative biology and taxonomic classification.</title>
        <authorList>
            <person name="Goeker M."/>
        </authorList>
    </citation>
    <scope>NUCLEOTIDE SEQUENCE [LARGE SCALE GENOMIC DNA]</scope>
    <source>
        <strain evidence="1 2">DSM 25059</strain>
    </source>
</reference>
<dbReference type="AlphaFoldDB" id="A0A4R6FN37"/>
<accession>A0A4R6FN37</accession>
<dbReference type="RefSeq" id="WP_133495547.1">
    <property type="nucleotide sequence ID" value="NZ_BMLU01000005.1"/>
</dbReference>
<keyword evidence="2" id="KW-1185">Reference proteome</keyword>
<dbReference type="Pfam" id="PF07505">
    <property type="entry name" value="DUF5131"/>
    <property type="match status" value="1"/>
</dbReference>
<dbReference type="OrthoDB" id="9787478at2"/>
<sequence>MADHTSIEWTDATWNPVTGCSVVSAGCTNCYAMKLAGTRMKHHPSREGLTQDTKSGPVWNGQVRFNEQWLDQPLRWKRPRTIFVCAHGDLFHEGVPDEWIDRVFAVMALCPHHRFQVLTKRSGRAMRYAKDWNTPVRVARLLLEWAGDKLVAFSQAFAALIERGQEEQPEAAAWPLPNVWLGVSVEDQRAADERIPDLVETPAAVRFLSCEPLLGPVDLEEWLICANARDGVTMDPSTGAYECCTLCDFTGVTGAIGWVIVGGESGKTARPMHPAWARSLRDQCASASVPYFFKQWGEWAPVCEMSEEAIDACYDPAPEHDPNAMRRRKVAECVLHWNADRFEGRAMFERPAFEQGSKAMTMMAIGKKKSGRFLDGAQHDGMPS</sequence>